<protein>
    <submittedName>
        <fullName evidence="1">Uncharacterized protein</fullName>
    </submittedName>
</protein>
<dbReference type="EMBL" id="LVVM01004513">
    <property type="protein sequence ID" value="OJA12770.1"/>
    <property type="molecule type" value="Genomic_DNA"/>
</dbReference>
<gene>
    <name evidence="1" type="ORF">AZE42_07916</name>
</gene>
<evidence type="ECO:0000313" key="2">
    <source>
        <dbReference type="Proteomes" id="UP000183567"/>
    </source>
</evidence>
<name>A0A1J8QTJ8_9AGAM</name>
<comment type="caution">
    <text evidence="1">The sequence shown here is derived from an EMBL/GenBank/DDBJ whole genome shotgun (WGS) entry which is preliminary data.</text>
</comment>
<reference evidence="1 2" key="1">
    <citation type="submission" date="2016-03" db="EMBL/GenBank/DDBJ databases">
        <title>Comparative genomics of the ectomycorrhizal sister species Rhizopogon vinicolor and Rhizopogon vesiculosus (Basidiomycota: Boletales) reveals a divergence of the mating type B locus.</title>
        <authorList>
            <person name="Mujic A.B."/>
            <person name="Kuo A."/>
            <person name="Tritt A."/>
            <person name="Lipzen A."/>
            <person name="Chen C."/>
            <person name="Johnson J."/>
            <person name="Sharma A."/>
            <person name="Barry K."/>
            <person name="Grigoriev I.V."/>
            <person name="Spatafora J.W."/>
        </authorList>
    </citation>
    <scope>NUCLEOTIDE SEQUENCE [LARGE SCALE GENOMIC DNA]</scope>
    <source>
        <strain evidence="1 2">AM-OR11-056</strain>
    </source>
</reference>
<proteinExistence type="predicted"/>
<sequence>MLLFGAKVLRPGGLLMKPDIKV</sequence>
<dbReference type="AlphaFoldDB" id="A0A1J8QTJ8"/>
<dbReference type="Proteomes" id="UP000183567">
    <property type="component" value="Unassembled WGS sequence"/>
</dbReference>
<organism evidence="1 2">
    <name type="scientific">Rhizopogon vesiculosus</name>
    <dbReference type="NCBI Taxonomy" id="180088"/>
    <lineage>
        <taxon>Eukaryota</taxon>
        <taxon>Fungi</taxon>
        <taxon>Dikarya</taxon>
        <taxon>Basidiomycota</taxon>
        <taxon>Agaricomycotina</taxon>
        <taxon>Agaricomycetes</taxon>
        <taxon>Agaricomycetidae</taxon>
        <taxon>Boletales</taxon>
        <taxon>Suillineae</taxon>
        <taxon>Rhizopogonaceae</taxon>
        <taxon>Rhizopogon</taxon>
    </lineage>
</organism>
<keyword evidence="2" id="KW-1185">Reference proteome</keyword>
<evidence type="ECO:0000313" key="1">
    <source>
        <dbReference type="EMBL" id="OJA12770.1"/>
    </source>
</evidence>
<accession>A0A1J8QTJ8</accession>